<comment type="caution">
    <text evidence="3">The sequence shown here is derived from an EMBL/GenBank/DDBJ whole genome shotgun (WGS) entry which is preliminary data.</text>
</comment>
<proteinExistence type="predicted"/>
<gene>
    <name evidence="3" type="ORF">LSAT_V11C900460520</name>
</gene>
<evidence type="ECO:0000259" key="2">
    <source>
        <dbReference type="PROSITE" id="PS50030"/>
    </source>
</evidence>
<accession>A0A9R1WP83</accession>
<dbReference type="SMART" id="SM00580">
    <property type="entry name" value="PUG"/>
    <property type="match status" value="1"/>
</dbReference>
<reference evidence="3 4" key="1">
    <citation type="journal article" date="2017" name="Nat. Commun.">
        <title>Genome assembly with in vitro proximity ligation data and whole-genome triplication in lettuce.</title>
        <authorList>
            <person name="Reyes-Chin-Wo S."/>
            <person name="Wang Z."/>
            <person name="Yang X."/>
            <person name="Kozik A."/>
            <person name="Arikit S."/>
            <person name="Song C."/>
            <person name="Xia L."/>
            <person name="Froenicke L."/>
            <person name="Lavelle D.O."/>
            <person name="Truco M.J."/>
            <person name="Xia R."/>
            <person name="Zhu S."/>
            <person name="Xu C."/>
            <person name="Xu H."/>
            <person name="Xu X."/>
            <person name="Cox K."/>
            <person name="Korf I."/>
            <person name="Meyers B.C."/>
            <person name="Michelmore R.W."/>
        </authorList>
    </citation>
    <scope>NUCLEOTIDE SEQUENCE [LARGE SCALE GENOMIC DNA]</scope>
    <source>
        <strain evidence="4">cv. Salinas</strain>
        <tissue evidence="3">Seedlings</tissue>
    </source>
</reference>
<feature type="region of interest" description="Disordered" evidence="1">
    <location>
        <begin position="1"/>
        <end position="20"/>
    </location>
</feature>
<dbReference type="InterPro" id="IPR015940">
    <property type="entry name" value="UBA"/>
</dbReference>
<dbReference type="Pfam" id="PF22562">
    <property type="entry name" value="UBA_7"/>
    <property type="match status" value="1"/>
</dbReference>
<feature type="compositionally biased region" description="Basic and acidic residues" evidence="1">
    <location>
        <begin position="130"/>
        <end position="151"/>
    </location>
</feature>
<dbReference type="PROSITE" id="PS50030">
    <property type="entry name" value="UBA"/>
    <property type="match status" value="1"/>
</dbReference>
<dbReference type="PANTHER" id="PTHR46713:SF4">
    <property type="entry name" value="UBIQUITIN-ASSOCIATED (UBA)_TS-N DOMAIN PROTEIN"/>
    <property type="match status" value="1"/>
</dbReference>
<dbReference type="CDD" id="cd14290">
    <property type="entry name" value="UBA_PUB_plant"/>
    <property type="match status" value="1"/>
</dbReference>
<organism evidence="3 4">
    <name type="scientific">Lactuca sativa</name>
    <name type="common">Garden lettuce</name>
    <dbReference type="NCBI Taxonomy" id="4236"/>
    <lineage>
        <taxon>Eukaryota</taxon>
        <taxon>Viridiplantae</taxon>
        <taxon>Streptophyta</taxon>
        <taxon>Embryophyta</taxon>
        <taxon>Tracheophyta</taxon>
        <taxon>Spermatophyta</taxon>
        <taxon>Magnoliopsida</taxon>
        <taxon>eudicotyledons</taxon>
        <taxon>Gunneridae</taxon>
        <taxon>Pentapetalae</taxon>
        <taxon>asterids</taxon>
        <taxon>campanulids</taxon>
        <taxon>Asterales</taxon>
        <taxon>Asteraceae</taxon>
        <taxon>Cichorioideae</taxon>
        <taxon>Cichorieae</taxon>
        <taxon>Lactucinae</taxon>
        <taxon>Lactuca</taxon>
    </lineage>
</organism>
<dbReference type="InterPro" id="IPR009060">
    <property type="entry name" value="UBA-like_sf"/>
</dbReference>
<dbReference type="Gene3D" id="1.20.58.2190">
    <property type="match status" value="1"/>
</dbReference>
<dbReference type="AlphaFoldDB" id="A0A9R1WP83"/>
<evidence type="ECO:0000256" key="1">
    <source>
        <dbReference type="SAM" id="MobiDB-lite"/>
    </source>
</evidence>
<dbReference type="Gene3D" id="1.10.8.10">
    <property type="entry name" value="DNA helicase RuvA subunit, C-terminal domain"/>
    <property type="match status" value="1"/>
</dbReference>
<protein>
    <recommendedName>
        <fullName evidence="2">UBA domain-containing protein</fullName>
    </recommendedName>
</protein>
<name>A0A9R1WP83_LACSA</name>
<feature type="compositionally biased region" description="Basic and acidic residues" evidence="1">
    <location>
        <begin position="1"/>
        <end position="14"/>
    </location>
</feature>
<dbReference type="InterPro" id="IPR018997">
    <property type="entry name" value="PUB_domain"/>
</dbReference>
<evidence type="ECO:0000313" key="3">
    <source>
        <dbReference type="EMBL" id="KAJ0186250.1"/>
    </source>
</evidence>
<feature type="region of interest" description="Disordered" evidence="1">
    <location>
        <begin position="368"/>
        <end position="390"/>
    </location>
</feature>
<evidence type="ECO:0000313" key="4">
    <source>
        <dbReference type="Proteomes" id="UP000235145"/>
    </source>
</evidence>
<dbReference type="EMBL" id="NBSK02000009">
    <property type="protein sequence ID" value="KAJ0186250.1"/>
    <property type="molecule type" value="Genomic_DNA"/>
</dbReference>
<sequence length="390" mass="44988">MLVQQREMEGKKPEGLSGEVTNQHQCNLPIVWYCTLDMDFPEVNMKLLGELEEMGFPLARAMRALHYSGNSSLLDAISWIVDHEDDPEIDQMPSVPLRIEIEGSDSSSSVSEEVKLKAQKLRDKARKRKKEENMKLEPSREKERIPAGKELQEAKRIAEENERKRSIALRKAEKEEENRDRERIRQKLHQDKVERRGGIQSHAHASLKTTIPVVQENKISPVVTSTRIGVNSTTKVDLMRDCLRSLRRNNKENDMRMKRAFETLLVYVRNVARNPDEDKFRKIRLSNPAFKERVGIFEEGVKFLEVCGFERVEGGEYLLLPRGEVDMTVLKFAGNELQKKKKKRESTAVPLYKKRGVAAAMIIKSTVEESKEKQRDRKRARATADEAYSD</sequence>
<keyword evidence="4" id="KW-1185">Reference proteome</keyword>
<feature type="region of interest" description="Disordered" evidence="1">
    <location>
        <begin position="119"/>
        <end position="151"/>
    </location>
</feature>
<dbReference type="PANTHER" id="PTHR46713">
    <property type="entry name" value="F13M7.16 PROTEIN"/>
    <property type="match status" value="1"/>
</dbReference>
<dbReference type="SUPFAM" id="SSF143503">
    <property type="entry name" value="PUG domain-like"/>
    <property type="match status" value="1"/>
</dbReference>
<dbReference type="SUPFAM" id="SSF46934">
    <property type="entry name" value="UBA-like"/>
    <property type="match status" value="1"/>
</dbReference>
<dbReference type="Pfam" id="PF09409">
    <property type="entry name" value="PUB"/>
    <property type="match status" value="1"/>
</dbReference>
<feature type="domain" description="UBA" evidence="2">
    <location>
        <begin position="42"/>
        <end position="83"/>
    </location>
</feature>
<dbReference type="InterPro" id="IPR036339">
    <property type="entry name" value="PUB-like_dom_sf"/>
</dbReference>
<dbReference type="Proteomes" id="UP000235145">
    <property type="component" value="Unassembled WGS sequence"/>
</dbReference>